<reference evidence="1" key="1">
    <citation type="submission" date="2016-05" db="EMBL/GenBank/DDBJ databases">
        <authorList>
            <person name="Lavstsen T."/>
            <person name="Jespersen J.S."/>
        </authorList>
    </citation>
    <scope>NUCLEOTIDE SEQUENCE</scope>
    <source>
        <tissue evidence="1">Brain</tissue>
    </source>
</reference>
<dbReference type="AlphaFoldDB" id="A0A1A8TXC7"/>
<gene>
    <name evidence="1" type="primary">Nfu_g_1_004755</name>
</gene>
<accession>A0A1A8TXC7</accession>
<reference evidence="1" key="2">
    <citation type="submission" date="2016-06" db="EMBL/GenBank/DDBJ databases">
        <title>The genome of a short-lived fish provides insights into sex chromosome evolution and the genetic control of aging.</title>
        <authorList>
            <person name="Reichwald K."/>
            <person name="Felder M."/>
            <person name="Petzold A."/>
            <person name="Koch P."/>
            <person name="Groth M."/>
            <person name="Platzer M."/>
        </authorList>
    </citation>
    <scope>NUCLEOTIDE SEQUENCE</scope>
    <source>
        <tissue evidence="1">Brain</tissue>
    </source>
</reference>
<protein>
    <submittedName>
        <fullName evidence="1">Uncharacterized protein</fullName>
    </submittedName>
</protein>
<evidence type="ECO:0000313" key="1">
    <source>
        <dbReference type="EMBL" id="SBS40769.1"/>
    </source>
</evidence>
<name>A0A1A8TXC7_NOTFU</name>
<feature type="non-terminal residue" evidence="1">
    <location>
        <position position="139"/>
    </location>
</feature>
<proteinExistence type="predicted"/>
<dbReference type="EMBL" id="HAEJ01000312">
    <property type="protein sequence ID" value="SBS40769.1"/>
    <property type="molecule type" value="Transcribed_RNA"/>
</dbReference>
<organism evidence="1">
    <name type="scientific">Nothobranchius furzeri</name>
    <name type="common">Turquoise killifish</name>
    <dbReference type="NCBI Taxonomy" id="105023"/>
    <lineage>
        <taxon>Eukaryota</taxon>
        <taxon>Metazoa</taxon>
        <taxon>Chordata</taxon>
        <taxon>Craniata</taxon>
        <taxon>Vertebrata</taxon>
        <taxon>Euteleostomi</taxon>
        <taxon>Actinopterygii</taxon>
        <taxon>Neopterygii</taxon>
        <taxon>Teleostei</taxon>
        <taxon>Neoteleostei</taxon>
        <taxon>Acanthomorphata</taxon>
        <taxon>Ovalentaria</taxon>
        <taxon>Atherinomorphae</taxon>
        <taxon>Cyprinodontiformes</taxon>
        <taxon>Nothobranchiidae</taxon>
        <taxon>Nothobranchius</taxon>
    </lineage>
</organism>
<sequence length="139" mass="16038">MITLWVPHNLSTAPEQDPDLNLPDTLLHPLAARSQPLTFQHPFLFLHLWTKQYPSLWLSSAHPDLATFLYKYHYLETNLPPGFLLPVLRLVCSRLSHRSLCSNKNLFTYFLVLRMVILHVVGQETSSCHDRISLLGHLT</sequence>